<sequence length="59" mass="6847">MLNHTMGIKKINMQHGKSSPLNHTTSKRIDESGNLSLIQSKTRQLTFDFRCRSVREVQF</sequence>
<evidence type="ECO:0000256" key="1">
    <source>
        <dbReference type="SAM" id="MobiDB-lite"/>
    </source>
</evidence>
<protein>
    <submittedName>
        <fullName evidence="2">Uncharacterized protein</fullName>
    </submittedName>
</protein>
<accession>A0A0A9D0V1</accession>
<dbReference type="AlphaFoldDB" id="A0A0A9D0V1"/>
<name>A0A0A9D0V1_ARUDO</name>
<reference evidence="2" key="1">
    <citation type="submission" date="2014-09" db="EMBL/GenBank/DDBJ databases">
        <authorList>
            <person name="Magalhaes I.L.F."/>
            <person name="Oliveira U."/>
            <person name="Santos F.R."/>
            <person name="Vidigal T.H.D.A."/>
            <person name="Brescovit A.D."/>
            <person name="Santos A.J."/>
        </authorList>
    </citation>
    <scope>NUCLEOTIDE SEQUENCE</scope>
    <source>
        <tissue evidence="2">Shoot tissue taken approximately 20 cm above the soil surface</tissue>
    </source>
</reference>
<evidence type="ECO:0000313" key="2">
    <source>
        <dbReference type="EMBL" id="JAD82199.1"/>
    </source>
</evidence>
<dbReference type="EMBL" id="GBRH01215696">
    <property type="protein sequence ID" value="JAD82199.1"/>
    <property type="molecule type" value="Transcribed_RNA"/>
</dbReference>
<proteinExistence type="predicted"/>
<feature type="region of interest" description="Disordered" evidence="1">
    <location>
        <begin position="1"/>
        <end position="33"/>
    </location>
</feature>
<reference evidence="2" key="2">
    <citation type="journal article" date="2015" name="Data Brief">
        <title>Shoot transcriptome of the giant reed, Arundo donax.</title>
        <authorList>
            <person name="Barrero R.A."/>
            <person name="Guerrero F.D."/>
            <person name="Moolhuijzen P."/>
            <person name="Goolsby J.A."/>
            <person name="Tidwell J."/>
            <person name="Bellgard S.E."/>
            <person name="Bellgard M.I."/>
        </authorList>
    </citation>
    <scope>NUCLEOTIDE SEQUENCE</scope>
    <source>
        <tissue evidence="2">Shoot tissue taken approximately 20 cm above the soil surface</tissue>
    </source>
</reference>
<feature type="compositionally biased region" description="Polar residues" evidence="1">
    <location>
        <begin position="15"/>
        <end position="24"/>
    </location>
</feature>
<organism evidence="2">
    <name type="scientific">Arundo donax</name>
    <name type="common">Giant reed</name>
    <name type="synonym">Donax arundinaceus</name>
    <dbReference type="NCBI Taxonomy" id="35708"/>
    <lineage>
        <taxon>Eukaryota</taxon>
        <taxon>Viridiplantae</taxon>
        <taxon>Streptophyta</taxon>
        <taxon>Embryophyta</taxon>
        <taxon>Tracheophyta</taxon>
        <taxon>Spermatophyta</taxon>
        <taxon>Magnoliopsida</taxon>
        <taxon>Liliopsida</taxon>
        <taxon>Poales</taxon>
        <taxon>Poaceae</taxon>
        <taxon>PACMAD clade</taxon>
        <taxon>Arundinoideae</taxon>
        <taxon>Arundineae</taxon>
        <taxon>Arundo</taxon>
    </lineage>
</organism>